<keyword evidence="4" id="KW-1185">Reference proteome</keyword>
<keyword evidence="1" id="KW-0175">Coiled coil</keyword>
<evidence type="ECO:0000313" key="3">
    <source>
        <dbReference type="EMBL" id="KYQ88907.1"/>
    </source>
</evidence>
<proteinExistence type="predicted"/>
<feature type="region of interest" description="Disordered" evidence="2">
    <location>
        <begin position="46"/>
        <end position="68"/>
    </location>
</feature>
<accession>A0A151Z4R0</accession>
<evidence type="ECO:0000256" key="1">
    <source>
        <dbReference type="SAM" id="Coils"/>
    </source>
</evidence>
<gene>
    <name evidence="3" type="ORF">DLAC_10490</name>
</gene>
<evidence type="ECO:0000313" key="4">
    <source>
        <dbReference type="Proteomes" id="UP000076078"/>
    </source>
</evidence>
<evidence type="ECO:0000256" key="2">
    <source>
        <dbReference type="SAM" id="MobiDB-lite"/>
    </source>
</evidence>
<comment type="caution">
    <text evidence="3">The sequence shown here is derived from an EMBL/GenBank/DDBJ whole genome shotgun (WGS) entry which is preliminary data.</text>
</comment>
<protein>
    <submittedName>
        <fullName evidence="3">Uncharacterized protein</fullName>
    </submittedName>
</protein>
<dbReference type="InParanoid" id="A0A151Z4R0"/>
<dbReference type="AlphaFoldDB" id="A0A151Z4R0"/>
<dbReference type="EMBL" id="LODT01000046">
    <property type="protein sequence ID" value="KYQ88907.1"/>
    <property type="molecule type" value="Genomic_DNA"/>
</dbReference>
<organism evidence="3 4">
    <name type="scientific">Tieghemostelium lacteum</name>
    <name type="common">Slime mold</name>
    <name type="synonym">Dictyostelium lacteum</name>
    <dbReference type="NCBI Taxonomy" id="361077"/>
    <lineage>
        <taxon>Eukaryota</taxon>
        <taxon>Amoebozoa</taxon>
        <taxon>Evosea</taxon>
        <taxon>Eumycetozoa</taxon>
        <taxon>Dictyostelia</taxon>
        <taxon>Dictyosteliales</taxon>
        <taxon>Raperosteliaceae</taxon>
        <taxon>Tieghemostelium</taxon>
    </lineage>
</organism>
<sequence>MSDGRSKTSNLIKAREAKKNSGRPNTHVSQYVIYDSDSDDDVVDAVDIPAKPKRSASKKQPAVAAKKPKKIIIDNNKKELDVINKKMDDMINLFSKSSQPTPPIEPEPIPPIPPIQPSAVPIPTARPMKEYIKKGIKKIYIKSKKTDIDLVKKLINEAIKFNRPTLNASASSSNEIPLIRSIQDSNFKEQLLKQQQELEKQTKQKIIDLTKEKDILNKQLALPPIKQEQLALPPFKQEHPNVKTAELFHYTPPTVETARLFHHTPPVKRENNQQIPFEKLATPVKKSNEKYNALSKGVTHLANQVSNLVNIASDKLETDTKERIDVVKKRVERQIEKAGRRKEKDQYKFDTLNNQARQFEQNNHILESLATTQKDTSNITLRPKMITISGLLKRI</sequence>
<reference evidence="3 4" key="1">
    <citation type="submission" date="2015-12" db="EMBL/GenBank/DDBJ databases">
        <title>Dictyostelia acquired genes for synthesis and detection of signals that induce cell-type specialization by lateral gene transfer from prokaryotes.</title>
        <authorList>
            <person name="Gloeckner G."/>
            <person name="Schaap P."/>
        </authorList>
    </citation>
    <scope>NUCLEOTIDE SEQUENCE [LARGE SCALE GENOMIC DNA]</scope>
    <source>
        <strain evidence="3 4">TK</strain>
    </source>
</reference>
<feature type="region of interest" description="Disordered" evidence="2">
    <location>
        <begin position="1"/>
        <end position="30"/>
    </location>
</feature>
<dbReference type="Proteomes" id="UP000076078">
    <property type="component" value="Unassembled WGS sequence"/>
</dbReference>
<name>A0A151Z4R0_TIELA</name>
<feature type="coiled-coil region" evidence="1">
    <location>
        <begin position="192"/>
        <end position="219"/>
    </location>
</feature>